<proteinExistence type="inferred from homology"/>
<evidence type="ECO:0000256" key="2">
    <source>
        <dbReference type="ARBA" id="ARBA00006024"/>
    </source>
</evidence>
<dbReference type="SUPFAM" id="SSF81665">
    <property type="entry name" value="Calcium ATPase, transmembrane domain M"/>
    <property type="match status" value="1"/>
</dbReference>
<dbReference type="EC" id="7.2.2.12" evidence="12"/>
<dbReference type="InterPro" id="IPR051014">
    <property type="entry name" value="Cation_Transport_ATPase_IB"/>
</dbReference>
<sequence>MQKFQLSNLDCSSCAQKLERGLSNLPFIKNVKVNFSTNTLYIQTEENIAAQNNLLSLLQEHIQAIEPKVQITKKESQAHVESTFNKQEGIFVAILISLFICGVIMQYNNLFTFFIANTENAQNLASIYFISLYLLAGFPVFKATYKNLKNKVIFDENFLMLFATIAAICLGEMTEAVAVMLFFRMGEFIESLALNTSRKSLNALIQIIPHIAHRKIPKTPLEAPLSLEDIHPELLEVNDIIIVKAGEKVPINGLVIKGKSYLDMRAINGESKPITIKEGDNIIAGSINTSNALEVKVTARFQDSHIAKIQDMVENATNNKAKTQKLITKFAQIYTPIMFAIAFCVATLPPLLLGSTQELWSEWIYKALVILMISCPCALVISVPLGYFGAIGIASKRGILFKGSNHLETLAEIQNIIFDKTGTLTKGIFAVTNVIPNKISEQELVRIACYAESLSNHPIAHSLRQYAKDMQLPPYPLQEYQEVSGEGIVVTYQEEGLLKKILIGNTRLMEKHNIAIPMDVHSMQSSAKEQHTTIIYIAASTSNHLQYLGAICIADSLKDEAKECIRSLQNLNINNLAILSGDNYASTSDIANQLQITKFYANLMPAQKAEMFSLLKKEYQESQKDSNKTSKTAFVGDGINDAVVLSLADVGISIATQDSQNDISKETADIILTQHTLHNLITAIKIAKKTRNITWQNISFALSTKLLLVILGVAGIANMWLAVFGDVGVALLALANALRCAR</sequence>
<dbReference type="RefSeq" id="WP_104762264.1">
    <property type="nucleotide sequence ID" value="NZ_FZPM01000003.1"/>
</dbReference>
<dbReference type="PANTHER" id="PTHR48085">
    <property type="entry name" value="CADMIUM/ZINC-TRANSPORTING ATPASE HMA2-RELATED"/>
    <property type="match status" value="1"/>
</dbReference>
<evidence type="ECO:0000256" key="3">
    <source>
        <dbReference type="ARBA" id="ARBA00022475"/>
    </source>
</evidence>
<dbReference type="CDD" id="cd00371">
    <property type="entry name" value="HMA"/>
    <property type="match status" value="1"/>
</dbReference>
<dbReference type="GO" id="GO:0016463">
    <property type="term" value="F:P-type zinc transporter activity"/>
    <property type="evidence" value="ECO:0007669"/>
    <property type="project" value="UniProtKB-EC"/>
</dbReference>
<evidence type="ECO:0000256" key="14">
    <source>
        <dbReference type="RuleBase" id="RU362081"/>
    </source>
</evidence>
<name>A0A3D8J0H1_9HELI</name>
<dbReference type="Pfam" id="PF00122">
    <property type="entry name" value="E1-E2_ATPase"/>
    <property type="match status" value="1"/>
</dbReference>
<keyword evidence="11 14" id="KW-0472">Membrane</keyword>
<feature type="transmembrane region" description="Helical" evidence="14">
    <location>
        <begin position="330"/>
        <end position="351"/>
    </location>
</feature>
<dbReference type="InterPro" id="IPR001757">
    <property type="entry name" value="P_typ_ATPase"/>
</dbReference>
<feature type="transmembrane region" description="Helical" evidence="14">
    <location>
        <begin position="363"/>
        <end position="388"/>
    </location>
</feature>
<dbReference type="AlphaFoldDB" id="A0A3D8J0H1"/>
<dbReference type="GO" id="GO:0016887">
    <property type="term" value="F:ATP hydrolysis activity"/>
    <property type="evidence" value="ECO:0007669"/>
    <property type="project" value="InterPro"/>
</dbReference>
<protein>
    <recommendedName>
        <fullName evidence="12">P-type Zn(2+) transporter</fullName>
        <ecNumber evidence="12">7.2.2.12</ecNumber>
    </recommendedName>
</protein>
<dbReference type="InterPro" id="IPR023298">
    <property type="entry name" value="ATPase_P-typ_TM_dom_sf"/>
</dbReference>
<dbReference type="SFLD" id="SFLDF00027">
    <property type="entry name" value="p-type_atpase"/>
    <property type="match status" value="1"/>
</dbReference>
<keyword evidence="6 14" id="KW-0479">Metal-binding</keyword>
<accession>A0A3D8J0H1</accession>
<feature type="transmembrane region" description="Helical" evidence="14">
    <location>
        <begin position="695"/>
        <end position="714"/>
    </location>
</feature>
<feature type="transmembrane region" description="Helical" evidence="14">
    <location>
        <begin position="161"/>
        <end position="183"/>
    </location>
</feature>
<evidence type="ECO:0000256" key="6">
    <source>
        <dbReference type="ARBA" id="ARBA00022723"/>
    </source>
</evidence>
<evidence type="ECO:0000256" key="7">
    <source>
        <dbReference type="ARBA" id="ARBA00022741"/>
    </source>
</evidence>
<dbReference type="PRINTS" id="PR00119">
    <property type="entry name" value="CATATPASE"/>
</dbReference>
<feature type="domain" description="HMA" evidence="15">
    <location>
        <begin position="1"/>
        <end position="70"/>
    </location>
</feature>
<dbReference type="GO" id="GO:0005886">
    <property type="term" value="C:plasma membrane"/>
    <property type="evidence" value="ECO:0007669"/>
    <property type="project" value="UniProtKB-SubCell"/>
</dbReference>
<evidence type="ECO:0000256" key="9">
    <source>
        <dbReference type="ARBA" id="ARBA00022967"/>
    </source>
</evidence>
<dbReference type="PROSITE" id="PS01047">
    <property type="entry name" value="HMA_1"/>
    <property type="match status" value="1"/>
</dbReference>
<evidence type="ECO:0000256" key="5">
    <source>
        <dbReference type="ARBA" id="ARBA00022692"/>
    </source>
</evidence>
<keyword evidence="10 14" id="KW-1133">Transmembrane helix</keyword>
<dbReference type="Gene3D" id="3.40.50.1000">
    <property type="entry name" value="HAD superfamily/HAD-like"/>
    <property type="match status" value="1"/>
</dbReference>
<keyword evidence="3 14" id="KW-1003">Cell membrane</keyword>
<dbReference type="SFLD" id="SFLDS00003">
    <property type="entry name" value="Haloacid_Dehalogenase"/>
    <property type="match status" value="1"/>
</dbReference>
<dbReference type="InterPro" id="IPR008250">
    <property type="entry name" value="ATPase_P-typ_transduc_dom_A_sf"/>
</dbReference>
<dbReference type="Pfam" id="PF00403">
    <property type="entry name" value="HMA"/>
    <property type="match status" value="1"/>
</dbReference>
<dbReference type="InterPro" id="IPR017969">
    <property type="entry name" value="Heavy-metal-associated_CS"/>
</dbReference>
<dbReference type="InterPro" id="IPR027256">
    <property type="entry name" value="P-typ_ATPase_IB"/>
</dbReference>
<dbReference type="OrthoDB" id="2490525at2"/>
<dbReference type="SUPFAM" id="SSF81653">
    <property type="entry name" value="Calcium ATPase, transduction domain A"/>
    <property type="match status" value="1"/>
</dbReference>
<dbReference type="PROSITE" id="PS00154">
    <property type="entry name" value="ATPASE_E1_E2"/>
    <property type="match status" value="1"/>
</dbReference>
<dbReference type="SFLD" id="SFLDG00002">
    <property type="entry name" value="C1.7:_P-type_atpase_like"/>
    <property type="match status" value="1"/>
</dbReference>
<dbReference type="GO" id="GO:0005524">
    <property type="term" value="F:ATP binding"/>
    <property type="evidence" value="ECO:0007669"/>
    <property type="project" value="UniProtKB-UniRule"/>
</dbReference>
<dbReference type="SUPFAM" id="SSF56784">
    <property type="entry name" value="HAD-like"/>
    <property type="match status" value="1"/>
</dbReference>
<dbReference type="EMBL" id="NXLW01000017">
    <property type="protein sequence ID" value="RDU70710.1"/>
    <property type="molecule type" value="Genomic_DNA"/>
</dbReference>
<evidence type="ECO:0000256" key="1">
    <source>
        <dbReference type="ARBA" id="ARBA00004651"/>
    </source>
</evidence>
<evidence type="ECO:0000256" key="13">
    <source>
        <dbReference type="ARBA" id="ARBA00047308"/>
    </source>
</evidence>
<evidence type="ECO:0000256" key="11">
    <source>
        <dbReference type="ARBA" id="ARBA00023136"/>
    </source>
</evidence>
<dbReference type="GO" id="GO:0015086">
    <property type="term" value="F:cadmium ion transmembrane transporter activity"/>
    <property type="evidence" value="ECO:0007669"/>
    <property type="project" value="TreeGrafter"/>
</dbReference>
<evidence type="ECO:0000313" key="16">
    <source>
        <dbReference type="EMBL" id="RDU70710.1"/>
    </source>
</evidence>
<dbReference type="PROSITE" id="PS50846">
    <property type="entry name" value="HMA_2"/>
    <property type="match status" value="1"/>
</dbReference>
<keyword evidence="4" id="KW-0597">Phosphoprotein</keyword>
<keyword evidence="17" id="KW-1185">Reference proteome</keyword>
<dbReference type="GO" id="GO:0046872">
    <property type="term" value="F:metal ion binding"/>
    <property type="evidence" value="ECO:0007669"/>
    <property type="project" value="UniProtKB-KW"/>
</dbReference>
<dbReference type="Gene3D" id="2.70.150.10">
    <property type="entry name" value="Calcium-transporting ATPase, cytoplasmic transduction domain A"/>
    <property type="match status" value="1"/>
</dbReference>
<dbReference type="NCBIfam" id="TIGR01494">
    <property type="entry name" value="ATPase_P-type"/>
    <property type="match status" value="1"/>
</dbReference>
<keyword evidence="7 14" id="KW-0547">Nucleotide-binding</keyword>
<keyword evidence="8 14" id="KW-0067">ATP-binding</keyword>
<keyword evidence="9" id="KW-1278">Translocase</keyword>
<dbReference type="InterPro" id="IPR006121">
    <property type="entry name" value="HMA_dom"/>
</dbReference>
<dbReference type="NCBIfam" id="TIGR01525">
    <property type="entry name" value="ATPase-IB_hvy"/>
    <property type="match status" value="1"/>
</dbReference>
<comment type="similarity">
    <text evidence="2 14">Belongs to the cation transport ATPase (P-type) (TC 3.A.3) family. Type IB subfamily.</text>
</comment>
<comment type="subcellular location">
    <subcellularLocation>
        <location evidence="1">Cell membrane</location>
        <topology evidence="1">Multi-pass membrane protein</topology>
    </subcellularLocation>
</comment>
<evidence type="ECO:0000256" key="8">
    <source>
        <dbReference type="ARBA" id="ARBA00022840"/>
    </source>
</evidence>
<dbReference type="PANTHER" id="PTHR48085:SF5">
    <property type="entry name" value="CADMIUM_ZINC-TRANSPORTING ATPASE HMA4-RELATED"/>
    <property type="match status" value="1"/>
</dbReference>
<dbReference type="InterPro" id="IPR059000">
    <property type="entry name" value="ATPase_P-type_domA"/>
</dbReference>
<evidence type="ECO:0000256" key="12">
    <source>
        <dbReference type="ARBA" id="ARBA00039097"/>
    </source>
</evidence>
<feature type="transmembrane region" description="Helical" evidence="14">
    <location>
        <begin position="90"/>
        <end position="111"/>
    </location>
</feature>
<evidence type="ECO:0000256" key="4">
    <source>
        <dbReference type="ARBA" id="ARBA00022553"/>
    </source>
</evidence>
<dbReference type="SUPFAM" id="SSF55008">
    <property type="entry name" value="HMA, heavy metal-associated domain"/>
    <property type="match status" value="1"/>
</dbReference>
<dbReference type="InterPro" id="IPR036163">
    <property type="entry name" value="HMA_dom_sf"/>
</dbReference>
<gene>
    <name evidence="16" type="ORF">CQA66_07680</name>
</gene>
<dbReference type="InterPro" id="IPR023299">
    <property type="entry name" value="ATPase_P-typ_cyto_dom_N"/>
</dbReference>
<evidence type="ECO:0000313" key="17">
    <source>
        <dbReference type="Proteomes" id="UP000256424"/>
    </source>
</evidence>
<comment type="caution">
    <text evidence="16">The sequence shown here is derived from an EMBL/GenBank/DDBJ whole genome shotgun (WGS) entry which is preliminary data.</text>
</comment>
<organism evidence="16 17">
    <name type="scientific">Helicobacter aurati</name>
    <dbReference type="NCBI Taxonomy" id="137778"/>
    <lineage>
        <taxon>Bacteria</taxon>
        <taxon>Pseudomonadati</taxon>
        <taxon>Campylobacterota</taxon>
        <taxon>Epsilonproteobacteria</taxon>
        <taxon>Campylobacterales</taxon>
        <taxon>Helicobacteraceae</taxon>
        <taxon>Helicobacter</taxon>
    </lineage>
</organism>
<reference evidence="16 17" key="1">
    <citation type="submission" date="2018-04" db="EMBL/GenBank/DDBJ databases">
        <title>Novel Campyloabacter and Helicobacter Species and Strains.</title>
        <authorList>
            <person name="Mannion A.J."/>
            <person name="Shen Z."/>
            <person name="Fox J.G."/>
        </authorList>
    </citation>
    <scope>NUCLEOTIDE SEQUENCE [LARGE SCALE GENOMIC DNA]</scope>
    <source>
        <strain evidence="16 17">MIT 97-5075</strain>
    </source>
</reference>
<keyword evidence="5 14" id="KW-0812">Transmembrane</keyword>
<dbReference type="InterPro" id="IPR036412">
    <property type="entry name" value="HAD-like_sf"/>
</dbReference>
<feature type="transmembrane region" description="Helical" evidence="14">
    <location>
        <begin position="123"/>
        <end position="141"/>
    </location>
</feature>
<dbReference type="InterPro" id="IPR023214">
    <property type="entry name" value="HAD_sf"/>
</dbReference>
<evidence type="ECO:0000256" key="10">
    <source>
        <dbReference type="ARBA" id="ARBA00022989"/>
    </source>
</evidence>
<evidence type="ECO:0000259" key="15">
    <source>
        <dbReference type="PROSITE" id="PS50846"/>
    </source>
</evidence>
<dbReference type="Proteomes" id="UP000256424">
    <property type="component" value="Unassembled WGS sequence"/>
</dbReference>
<dbReference type="InterPro" id="IPR044492">
    <property type="entry name" value="P_typ_ATPase_HD_dom"/>
</dbReference>
<dbReference type="Pfam" id="PF00702">
    <property type="entry name" value="Hydrolase"/>
    <property type="match status" value="1"/>
</dbReference>
<dbReference type="Gene3D" id="3.40.1110.10">
    <property type="entry name" value="Calcium-transporting ATPase, cytoplasmic domain N"/>
    <property type="match status" value="1"/>
</dbReference>
<feature type="transmembrane region" description="Helical" evidence="14">
    <location>
        <begin position="720"/>
        <end position="738"/>
    </location>
</feature>
<dbReference type="InterPro" id="IPR018303">
    <property type="entry name" value="ATPase_P-typ_P_site"/>
</dbReference>
<dbReference type="PRINTS" id="PR00941">
    <property type="entry name" value="CDATPASE"/>
</dbReference>
<dbReference type="Gene3D" id="3.30.70.100">
    <property type="match status" value="1"/>
</dbReference>
<comment type="catalytic activity">
    <reaction evidence="13">
        <text>Zn(2+)(in) + ATP + H2O = Zn(2+)(out) + ADP + phosphate + H(+)</text>
        <dbReference type="Rhea" id="RHEA:20621"/>
        <dbReference type="ChEBI" id="CHEBI:15377"/>
        <dbReference type="ChEBI" id="CHEBI:15378"/>
        <dbReference type="ChEBI" id="CHEBI:29105"/>
        <dbReference type="ChEBI" id="CHEBI:30616"/>
        <dbReference type="ChEBI" id="CHEBI:43474"/>
        <dbReference type="ChEBI" id="CHEBI:456216"/>
        <dbReference type="EC" id="7.2.2.12"/>
    </reaction>
</comment>